<keyword evidence="3" id="KW-1185">Reference proteome</keyword>
<feature type="region of interest" description="Disordered" evidence="1">
    <location>
        <begin position="1"/>
        <end position="24"/>
    </location>
</feature>
<feature type="compositionally biased region" description="Acidic residues" evidence="1">
    <location>
        <begin position="11"/>
        <end position="24"/>
    </location>
</feature>
<sequence>MRESQTQSALDEGESDAECLDEGESDAECLDEGALFFTSSGENSSACRSNERFYTLHGTTPRIRASGATQRPVSSTSAQKQVTKSGYDLMHSSLFLNASAGARGRFLEQ</sequence>
<evidence type="ECO:0000313" key="2">
    <source>
        <dbReference type="EMBL" id="KAJ4921731.1"/>
    </source>
</evidence>
<evidence type="ECO:0000313" key="3">
    <source>
        <dbReference type="Proteomes" id="UP001219934"/>
    </source>
</evidence>
<feature type="region of interest" description="Disordered" evidence="1">
    <location>
        <begin position="58"/>
        <end position="81"/>
    </location>
</feature>
<gene>
    <name evidence="2" type="ORF">JOQ06_011232</name>
</gene>
<dbReference type="Proteomes" id="UP001219934">
    <property type="component" value="Unassembled WGS sequence"/>
</dbReference>
<comment type="caution">
    <text evidence="2">The sequence shown here is derived from an EMBL/GenBank/DDBJ whole genome shotgun (WGS) entry which is preliminary data.</text>
</comment>
<dbReference type="AlphaFoldDB" id="A0AAD6F572"/>
<name>A0AAD6F572_9TELE</name>
<accession>A0AAD6F572</accession>
<dbReference type="EMBL" id="JAPTMU010000107">
    <property type="protein sequence ID" value="KAJ4921731.1"/>
    <property type="molecule type" value="Genomic_DNA"/>
</dbReference>
<reference evidence="2" key="1">
    <citation type="submission" date="2022-11" db="EMBL/GenBank/DDBJ databases">
        <title>Chromosome-level genome of Pogonophryne albipinna.</title>
        <authorList>
            <person name="Jo E."/>
        </authorList>
    </citation>
    <scope>NUCLEOTIDE SEQUENCE</scope>
    <source>
        <strain evidence="2">SGF0006</strain>
        <tissue evidence="2">Muscle</tissue>
    </source>
</reference>
<evidence type="ECO:0000256" key="1">
    <source>
        <dbReference type="SAM" id="MobiDB-lite"/>
    </source>
</evidence>
<feature type="compositionally biased region" description="Polar residues" evidence="1">
    <location>
        <begin position="67"/>
        <end position="81"/>
    </location>
</feature>
<organism evidence="2 3">
    <name type="scientific">Pogonophryne albipinna</name>
    <dbReference type="NCBI Taxonomy" id="1090488"/>
    <lineage>
        <taxon>Eukaryota</taxon>
        <taxon>Metazoa</taxon>
        <taxon>Chordata</taxon>
        <taxon>Craniata</taxon>
        <taxon>Vertebrata</taxon>
        <taxon>Euteleostomi</taxon>
        <taxon>Actinopterygii</taxon>
        <taxon>Neopterygii</taxon>
        <taxon>Teleostei</taxon>
        <taxon>Neoteleostei</taxon>
        <taxon>Acanthomorphata</taxon>
        <taxon>Eupercaria</taxon>
        <taxon>Perciformes</taxon>
        <taxon>Notothenioidei</taxon>
        <taxon>Pogonophryne</taxon>
    </lineage>
</organism>
<proteinExistence type="predicted"/>
<protein>
    <submittedName>
        <fullName evidence="2">Uncharacterized protein</fullName>
    </submittedName>
</protein>